<evidence type="ECO:0000256" key="1">
    <source>
        <dbReference type="SAM" id="Coils"/>
    </source>
</evidence>
<keyword evidence="2" id="KW-0812">Transmembrane</keyword>
<feature type="transmembrane region" description="Helical" evidence="2">
    <location>
        <begin position="224"/>
        <end position="248"/>
    </location>
</feature>
<evidence type="ECO:0000313" key="3">
    <source>
        <dbReference type="Proteomes" id="UP000694865"/>
    </source>
</evidence>
<evidence type="ECO:0000313" key="4">
    <source>
        <dbReference type="RefSeq" id="XP_006812186.1"/>
    </source>
</evidence>
<accession>A0ABM0LWP5</accession>
<proteinExistence type="predicted"/>
<keyword evidence="1" id="KW-0175">Coiled coil</keyword>
<name>A0ABM0LWP5_SACKO</name>
<reference evidence="4" key="1">
    <citation type="submission" date="2025-08" db="UniProtKB">
        <authorList>
            <consortium name="RefSeq"/>
        </authorList>
    </citation>
    <scope>IDENTIFICATION</scope>
    <source>
        <tissue evidence="4">Testes</tissue>
    </source>
</reference>
<protein>
    <submittedName>
        <fullName evidence="4">Uncharacterized protein LOC102804353</fullName>
    </submittedName>
</protein>
<dbReference type="GeneID" id="102804353"/>
<dbReference type="RefSeq" id="XP_006812186.1">
    <property type="nucleotide sequence ID" value="XM_006812123.1"/>
</dbReference>
<sequence length="426" mass="50062">MSMRNSDSFEYIHFFQQEPMPVTMKFQTILEGQQALILNHLGEGRVVVGPKRVYLFRERVQLLHHFKATHYEYLYIKWKDGSLENKPGPCEIFHNPLEQEIIRVKDATKLNANQVLVVYKTKASKGETMVERRIVWGPTVFVPAADEWLHEFIWHGANEKVNKTVMIAGYNRFTKLTIIPGHFYYNVREVRTYDDTQIVVKLMLFYELKNIEKMYVLLSQPPMYVINSMLFLIFIFSALCADVVAFAAKLSYEEFQQQAGKLNSLNTYPQLMQRSTRIGYEISKVVYRGYHAGEHLQLMQDNAIKSRTELKLNTEIQEGEQKIADYKIRKEQARSKEQQEMENRIHEHKQKLEDMKQECNLQLAEKRHIENTKLDEMESKMLQEIKAADDARQIETLNKLEQLGVDMTKYLVNRQGSAIDQEVQFC</sequence>
<organism evidence="3 4">
    <name type="scientific">Saccoglossus kowalevskii</name>
    <name type="common">Acorn worm</name>
    <dbReference type="NCBI Taxonomy" id="10224"/>
    <lineage>
        <taxon>Eukaryota</taxon>
        <taxon>Metazoa</taxon>
        <taxon>Hemichordata</taxon>
        <taxon>Enteropneusta</taxon>
        <taxon>Harrimaniidae</taxon>
        <taxon>Saccoglossus</taxon>
    </lineage>
</organism>
<keyword evidence="2" id="KW-0472">Membrane</keyword>
<dbReference type="Proteomes" id="UP000694865">
    <property type="component" value="Unplaced"/>
</dbReference>
<keyword evidence="2" id="KW-1133">Transmembrane helix</keyword>
<evidence type="ECO:0000256" key="2">
    <source>
        <dbReference type="SAM" id="Phobius"/>
    </source>
</evidence>
<gene>
    <name evidence="4" type="primary">LOC102804353</name>
</gene>
<keyword evidence="3" id="KW-1185">Reference proteome</keyword>
<feature type="coiled-coil region" evidence="1">
    <location>
        <begin position="316"/>
        <end position="372"/>
    </location>
</feature>